<evidence type="ECO:0000256" key="1">
    <source>
        <dbReference type="SAM" id="MobiDB-lite"/>
    </source>
</evidence>
<gene>
    <name evidence="2" type="ORF">DFP72DRAFT_1085850</name>
</gene>
<dbReference type="AlphaFoldDB" id="A0A8H6H7F0"/>
<feature type="compositionally biased region" description="Acidic residues" evidence="1">
    <location>
        <begin position="290"/>
        <end position="306"/>
    </location>
</feature>
<protein>
    <submittedName>
        <fullName evidence="2">Uncharacterized protein</fullName>
    </submittedName>
</protein>
<accession>A0A8H6H7F0</accession>
<dbReference type="EMBL" id="JACGCI010000344">
    <property type="protein sequence ID" value="KAF6740932.1"/>
    <property type="molecule type" value="Genomic_DNA"/>
</dbReference>
<proteinExistence type="predicted"/>
<reference evidence="2 3" key="1">
    <citation type="submission" date="2020-07" db="EMBL/GenBank/DDBJ databases">
        <title>Comparative genomics of pyrophilous fungi reveals a link between fire events and developmental genes.</title>
        <authorList>
            <consortium name="DOE Joint Genome Institute"/>
            <person name="Steindorff A.S."/>
            <person name="Carver A."/>
            <person name="Calhoun S."/>
            <person name="Stillman K."/>
            <person name="Liu H."/>
            <person name="Lipzen A."/>
            <person name="Pangilinan J."/>
            <person name="Labutti K."/>
            <person name="Bruns T.D."/>
            <person name="Grigoriev I.V."/>
        </authorList>
    </citation>
    <scope>NUCLEOTIDE SEQUENCE [LARGE SCALE GENOMIC DNA]</scope>
    <source>
        <strain evidence="2 3">CBS 144469</strain>
    </source>
</reference>
<dbReference type="Proteomes" id="UP000521943">
    <property type="component" value="Unassembled WGS sequence"/>
</dbReference>
<name>A0A8H6H7F0_9AGAR</name>
<sequence>MTAITHEAFEAMPTAVGYNKHRKQIFPRHRYHVSTPQKLVYVLSTAICGGVNEFLLDSKATAAMNAMGEGELVLLMAPWYLRCDMIGEEARITSFGPAPCPVAITLPYIRGFAMPVGSGERKPIIICLTRKPCCSKPYHPDSKDSCDRQIFCWQCEFWFHIDCGVPVEEGQEERLGWNPDAPLEEQAKSSFALRGHFQNAHCPFGITAILAEMKGMDAADAVVRWPDFMAAMVLVDDKMVKCPRCKVSVKATNRMSTWLEEVWSGDVGMEEVNYDTAWHGSPPRVQAAETDSEDESDESEEESEEV</sequence>
<evidence type="ECO:0000313" key="2">
    <source>
        <dbReference type="EMBL" id="KAF6740932.1"/>
    </source>
</evidence>
<comment type="caution">
    <text evidence="2">The sequence shown here is derived from an EMBL/GenBank/DDBJ whole genome shotgun (WGS) entry which is preliminary data.</text>
</comment>
<feature type="region of interest" description="Disordered" evidence="1">
    <location>
        <begin position="275"/>
        <end position="306"/>
    </location>
</feature>
<keyword evidence="3" id="KW-1185">Reference proteome</keyword>
<organism evidence="2 3">
    <name type="scientific">Ephemerocybe angulata</name>
    <dbReference type="NCBI Taxonomy" id="980116"/>
    <lineage>
        <taxon>Eukaryota</taxon>
        <taxon>Fungi</taxon>
        <taxon>Dikarya</taxon>
        <taxon>Basidiomycota</taxon>
        <taxon>Agaricomycotina</taxon>
        <taxon>Agaricomycetes</taxon>
        <taxon>Agaricomycetidae</taxon>
        <taxon>Agaricales</taxon>
        <taxon>Agaricineae</taxon>
        <taxon>Psathyrellaceae</taxon>
        <taxon>Ephemerocybe</taxon>
    </lineage>
</organism>
<evidence type="ECO:0000313" key="3">
    <source>
        <dbReference type="Proteomes" id="UP000521943"/>
    </source>
</evidence>